<accession>A0A2Z2NVD7</accession>
<reference evidence="1 2" key="1">
    <citation type="submission" date="2016-12" db="EMBL/GenBank/DDBJ databases">
        <authorList>
            <person name="Song W.-J."/>
            <person name="Kurnit D.M."/>
        </authorList>
    </citation>
    <scope>NUCLEOTIDE SEQUENCE [LARGE SCALE GENOMIC DNA]</scope>
    <source>
        <strain evidence="1 2">IMCC3135</strain>
    </source>
</reference>
<proteinExistence type="predicted"/>
<name>A0A2Z2NVD7_9GAMM</name>
<organism evidence="1 2">
    <name type="scientific">Granulosicoccus antarcticus IMCC3135</name>
    <dbReference type="NCBI Taxonomy" id="1192854"/>
    <lineage>
        <taxon>Bacteria</taxon>
        <taxon>Pseudomonadati</taxon>
        <taxon>Pseudomonadota</taxon>
        <taxon>Gammaproteobacteria</taxon>
        <taxon>Chromatiales</taxon>
        <taxon>Granulosicoccaceae</taxon>
        <taxon>Granulosicoccus</taxon>
    </lineage>
</organism>
<dbReference type="AlphaFoldDB" id="A0A2Z2NVD7"/>
<sequence length="82" mass="8643">MPNSNLLPDLNVLAIRIIAASGDQYFVADGFEEIESIAPGSGRGSGAAALLACLMLNWHKHSPAISVLLALELPQHRLHSAA</sequence>
<dbReference type="EMBL" id="CP018632">
    <property type="protein sequence ID" value="ASJ75289.1"/>
    <property type="molecule type" value="Genomic_DNA"/>
</dbReference>
<dbReference type="KEGG" id="gai:IMCC3135_26170"/>
<evidence type="ECO:0000313" key="2">
    <source>
        <dbReference type="Proteomes" id="UP000250079"/>
    </source>
</evidence>
<protein>
    <submittedName>
        <fullName evidence="1">Uncharacterized protein</fullName>
    </submittedName>
</protein>
<evidence type="ECO:0000313" key="1">
    <source>
        <dbReference type="EMBL" id="ASJ75289.1"/>
    </source>
</evidence>
<gene>
    <name evidence="1" type="ORF">IMCC3135_26170</name>
</gene>
<keyword evidence="2" id="KW-1185">Reference proteome</keyword>
<dbReference type="Proteomes" id="UP000250079">
    <property type="component" value="Chromosome"/>
</dbReference>